<dbReference type="PANTHER" id="PTHR35043">
    <property type="entry name" value="TRANSCRIPTION FACTOR DOMAIN-CONTAINING PROTEIN"/>
    <property type="match status" value="1"/>
</dbReference>
<gene>
    <name evidence="2" type="ORF">PT974_04893</name>
</gene>
<reference evidence="2 3" key="1">
    <citation type="submission" date="2024-01" db="EMBL/GenBank/DDBJ databases">
        <title>Complete genome of Cladobotryum mycophilum ATHUM6906.</title>
        <authorList>
            <person name="Christinaki A.C."/>
            <person name="Myridakis A.I."/>
            <person name="Kouvelis V.N."/>
        </authorList>
    </citation>
    <scope>NUCLEOTIDE SEQUENCE [LARGE SCALE GENOMIC DNA]</scope>
    <source>
        <strain evidence="2 3">ATHUM6906</strain>
    </source>
</reference>
<name>A0ABR0SQG1_9HYPO</name>
<organism evidence="2 3">
    <name type="scientific">Cladobotryum mycophilum</name>
    <dbReference type="NCBI Taxonomy" id="491253"/>
    <lineage>
        <taxon>Eukaryota</taxon>
        <taxon>Fungi</taxon>
        <taxon>Dikarya</taxon>
        <taxon>Ascomycota</taxon>
        <taxon>Pezizomycotina</taxon>
        <taxon>Sordariomycetes</taxon>
        <taxon>Hypocreomycetidae</taxon>
        <taxon>Hypocreales</taxon>
        <taxon>Hypocreaceae</taxon>
        <taxon>Cladobotryum</taxon>
    </lineage>
</organism>
<dbReference type="EMBL" id="JAVFKD010000010">
    <property type="protein sequence ID" value="KAK5994419.1"/>
    <property type="molecule type" value="Genomic_DNA"/>
</dbReference>
<keyword evidence="1" id="KW-0175">Coiled coil</keyword>
<comment type="caution">
    <text evidence="2">The sequence shown here is derived from an EMBL/GenBank/DDBJ whole genome shotgun (WGS) entry which is preliminary data.</text>
</comment>
<accession>A0ABR0SQG1</accession>
<evidence type="ECO:0000313" key="2">
    <source>
        <dbReference type="EMBL" id="KAK5994419.1"/>
    </source>
</evidence>
<protein>
    <submittedName>
        <fullName evidence="2">Uncharacterized protein</fullName>
    </submittedName>
</protein>
<dbReference type="PANTHER" id="PTHR35043:SF7">
    <property type="entry name" value="TRANSCRIPTION FACTOR DOMAIN-CONTAINING PROTEIN"/>
    <property type="match status" value="1"/>
</dbReference>
<evidence type="ECO:0000256" key="1">
    <source>
        <dbReference type="SAM" id="Coils"/>
    </source>
</evidence>
<sequence length="376" mass="42902">MNSFHPICTLRLNETTGGFVSAPDVRSTMNIVWSCLSVLILSTWSILHPNVPADLRPRNGREYVLRKLHLFFRKVLWMALMLFAPESLTSLYTLKILSGKRNSVRLKELAKEDHVPWSVAHTLLADMGGFAICFPDIESAKSAVRLMEEEMSGIETEEEKKARKAEKAEVAKELEPTTELESTIELESTTKLDFLATFIRRQERWLGCCGAFPWKPYRRHFENAKLVGKDLEKEKMHWKLRNLAALCGTVWVLDSNQLIRAREHGIIKKLPNIEKVQLNDKNKSDPLVKLLAVLQVLWLIVQLIARKIGGLSSTPLEISTVASAISAFILYIVEWHKPKDVGIPIYVKADKEEVEENAFREIFKAAPYPYLPLPFI</sequence>
<feature type="coiled-coil region" evidence="1">
    <location>
        <begin position="137"/>
        <end position="174"/>
    </location>
</feature>
<keyword evidence="3" id="KW-1185">Reference proteome</keyword>
<proteinExistence type="predicted"/>
<evidence type="ECO:0000313" key="3">
    <source>
        <dbReference type="Proteomes" id="UP001338125"/>
    </source>
</evidence>
<dbReference type="Proteomes" id="UP001338125">
    <property type="component" value="Unassembled WGS sequence"/>
</dbReference>